<dbReference type="InterPro" id="IPR052723">
    <property type="entry name" value="Acyl-CoA_thioesterase_PaaI"/>
</dbReference>
<gene>
    <name evidence="3" type="ORF">ACFQQG_10710</name>
</gene>
<dbReference type="InterPro" id="IPR029069">
    <property type="entry name" value="HotDog_dom_sf"/>
</dbReference>
<sequence>MDVEAFFEGMPFAQLLGVEVTEVADGHAEGHLEVDEDLSWNEDQLMAHGGVTFTLADTVGGAALVSVVDQPVPTIDMRIDYLSAATGDIYAEADVVRCGDDVGTVDVEVFAAADDTLLADARGVYKTGSSRRRADAPRRRRRRP</sequence>
<dbReference type="AlphaFoldDB" id="A0ABD5W2A5"/>
<evidence type="ECO:0000259" key="2">
    <source>
        <dbReference type="Pfam" id="PF03061"/>
    </source>
</evidence>
<proteinExistence type="predicted"/>
<dbReference type="GO" id="GO:0016787">
    <property type="term" value="F:hydrolase activity"/>
    <property type="evidence" value="ECO:0007669"/>
    <property type="project" value="UniProtKB-KW"/>
</dbReference>
<organism evidence="3 4">
    <name type="scientific">Halovenus salina</name>
    <dbReference type="NCBI Taxonomy" id="1510225"/>
    <lineage>
        <taxon>Archaea</taxon>
        <taxon>Methanobacteriati</taxon>
        <taxon>Methanobacteriota</taxon>
        <taxon>Stenosarchaea group</taxon>
        <taxon>Halobacteria</taxon>
        <taxon>Halobacteriales</taxon>
        <taxon>Haloarculaceae</taxon>
        <taxon>Halovenus</taxon>
    </lineage>
</organism>
<dbReference type="InterPro" id="IPR003736">
    <property type="entry name" value="PAAI_dom"/>
</dbReference>
<protein>
    <submittedName>
        <fullName evidence="3">PaaI family thioesterase</fullName>
        <ecNumber evidence="3">3.1.2.-</ecNumber>
    </submittedName>
</protein>
<comment type="caution">
    <text evidence="3">The sequence shown here is derived from an EMBL/GenBank/DDBJ whole genome shotgun (WGS) entry which is preliminary data.</text>
</comment>
<dbReference type="NCBIfam" id="TIGR00369">
    <property type="entry name" value="unchar_dom_1"/>
    <property type="match status" value="1"/>
</dbReference>
<dbReference type="RefSeq" id="WP_382185487.1">
    <property type="nucleotide sequence ID" value="NZ_JBHSZI010000001.1"/>
</dbReference>
<dbReference type="PANTHER" id="PTHR42856">
    <property type="entry name" value="ACYL-COENZYME A THIOESTERASE PAAI"/>
    <property type="match status" value="1"/>
</dbReference>
<dbReference type="Proteomes" id="UP001596445">
    <property type="component" value="Unassembled WGS sequence"/>
</dbReference>
<evidence type="ECO:0000313" key="3">
    <source>
        <dbReference type="EMBL" id="MFC7058564.1"/>
    </source>
</evidence>
<dbReference type="SUPFAM" id="SSF54637">
    <property type="entry name" value="Thioesterase/thiol ester dehydrase-isomerase"/>
    <property type="match status" value="1"/>
</dbReference>
<dbReference type="CDD" id="cd03443">
    <property type="entry name" value="PaaI_thioesterase"/>
    <property type="match status" value="1"/>
</dbReference>
<dbReference type="EC" id="3.1.2.-" evidence="3"/>
<evidence type="ECO:0000256" key="1">
    <source>
        <dbReference type="ARBA" id="ARBA00022801"/>
    </source>
</evidence>
<dbReference type="InterPro" id="IPR006683">
    <property type="entry name" value="Thioestr_dom"/>
</dbReference>
<dbReference type="PANTHER" id="PTHR42856:SF1">
    <property type="entry name" value="ACYL-COENZYME A THIOESTERASE PAAI"/>
    <property type="match status" value="1"/>
</dbReference>
<dbReference type="EMBL" id="JBHSZI010000001">
    <property type="protein sequence ID" value="MFC7058564.1"/>
    <property type="molecule type" value="Genomic_DNA"/>
</dbReference>
<accession>A0ABD5W2A5</accession>
<evidence type="ECO:0000313" key="4">
    <source>
        <dbReference type="Proteomes" id="UP001596445"/>
    </source>
</evidence>
<feature type="domain" description="Thioesterase" evidence="2">
    <location>
        <begin position="47"/>
        <end position="115"/>
    </location>
</feature>
<dbReference type="Pfam" id="PF03061">
    <property type="entry name" value="4HBT"/>
    <property type="match status" value="1"/>
</dbReference>
<keyword evidence="1 3" id="KW-0378">Hydrolase</keyword>
<reference evidence="3 4" key="1">
    <citation type="journal article" date="2019" name="Int. J. Syst. Evol. Microbiol.">
        <title>The Global Catalogue of Microorganisms (GCM) 10K type strain sequencing project: providing services to taxonomists for standard genome sequencing and annotation.</title>
        <authorList>
            <consortium name="The Broad Institute Genomics Platform"/>
            <consortium name="The Broad Institute Genome Sequencing Center for Infectious Disease"/>
            <person name="Wu L."/>
            <person name="Ma J."/>
        </authorList>
    </citation>
    <scope>NUCLEOTIDE SEQUENCE [LARGE SCALE GENOMIC DNA]</scope>
    <source>
        <strain evidence="3 4">JCM 30072</strain>
    </source>
</reference>
<dbReference type="Gene3D" id="3.10.129.10">
    <property type="entry name" value="Hotdog Thioesterase"/>
    <property type="match status" value="1"/>
</dbReference>
<name>A0ABD5W2A5_9EURY</name>
<keyword evidence="4" id="KW-1185">Reference proteome</keyword>